<proteinExistence type="predicted"/>
<evidence type="ECO:0000313" key="1">
    <source>
        <dbReference type="EMBL" id="CAG8528682.1"/>
    </source>
</evidence>
<dbReference type="Proteomes" id="UP000789508">
    <property type="component" value="Unassembled WGS sequence"/>
</dbReference>
<accession>A0A9N9AF80</accession>
<dbReference type="OrthoDB" id="10322945at2759"/>
<dbReference type="EMBL" id="CAJVPS010001193">
    <property type="protein sequence ID" value="CAG8528682.1"/>
    <property type="molecule type" value="Genomic_DNA"/>
</dbReference>
<evidence type="ECO:0000313" key="2">
    <source>
        <dbReference type="Proteomes" id="UP000789508"/>
    </source>
</evidence>
<name>A0A9N9AF80_9GLOM</name>
<protein>
    <submittedName>
        <fullName evidence="1">10271_t:CDS:1</fullName>
    </submittedName>
</protein>
<gene>
    <name evidence="1" type="ORF">ALEPTO_LOCUS4830</name>
</gene>
<dbReference type="AlphaFoldDB" id="A0A9N9AF80"/>
<keyword evidence="2" id="KW-1185">Reference proteome</keyword>
<organism evidence="1 2">
    <name type="scientific">Ambispora leptoticha</name>
    <dbReference type="NCBI Taxonomy" id="144679"/>
    <lineage>
        <taxon>Eukaryota</taxon>
        <taxon>Fungi</taxon>
        <taxon>Fungi incertae sedis</taxon>
        <taxon>Mucoromycota</taxon>
        <taxon>Glomeromycotina</taxon>
        <taxon>Glomeromycetes</taxon>
        <taxon>Archaeosporales</taxon>
        <taxon>Ambisporaceae</taxon>
        <taxon>Ambispora</taxon>
    </lineage>
</organism>
<reference evidence="1" key="1">
    <citation type="submission" date="2021-06" db="EMBL/GenBank/DDBJ databases">
        <authorList>
            <person name="Kallberg Y."/>
            <person name="Tangrot J."/>
            <person name="Rosling A."/>
        </authorList>
    </citation>
    <scope>NUCLEOTIDE SEQUENCE</scope>
    <source>
        <strain evidence="1">FL130A</strain>
    </source>
</reference>
<sequence>MLTKFLTIQTRLSDLITNYTTHMVSTVVYGDARRNTPVNGFKFHLEEKNSAWCTTETSFDRQSMGLLQIQLMDRENDLGGIWFDIPYNRKLIESKSENTYTTRLRLKHSLVMSNGMKSDINIEHMPVVTCERTIPTINHYDSADSGYGDCDKDSDEVFNDDEPEFQFLEMRISSRLLFSMIDEKDNRAP</sequence>
<comment type="caution">
    <text evidence="1">The sequence shown here is derived from an EMBL/GenBank/DDBJ whole genome shotgun (WGS) entry which is preliminary data.</text>
</comment>